<dbReference type="Proteomes" id="UP001304300">
    <property type="component" value="Chromosome"/>
</dbReference>
<dbReference type="PROSITE" id="PS50263">
    <property type="entry name" value="CN_HYDROLASE"/>
    <property type="match status" value="1"/>
</dbReference>
<keyword evidence="3" id="KW-1185">Reference proteome</keyword>
<sequence>MPLKHEDSSDRARTTIRVACVQHQLKAGNTFVEFKNLISKYIAEAASKDADFIVFPEYCAADLMSQANFDGLTSRKMLEQLATMSDDLIACYAKLAKDHKIHIVGGSHPISSKMGIENCGLFFYPNGEHQIQPKLHITPWEKQNWNVTGGDTLDVIQTPKANIGILVCYDSEFPEATRELVDQGAEILFVPYCTENYAGYQRVRICCQARAIENQIHVVTTGLTGQLPAVAGFESNYASPGVFTPSDTGFPQDGVLIKGESNIASLTFVDLDMAQLRHSRAEGTVTPHKDRRHDLFVFSKSRREK</sequence>
<protein>
    <submittedName>
        <fullName evidence="2">Carbon-nitrogen hydrolase family protein</fullName>
    </submittedName>
</protein>
<evidence type="ECO:0000259" key="1">
    <source>
        <dbReference type="PROSITE" id="PS50263"/>
    </source>
</evidence>
<proteinExistence type="predicted"/>
<dbReference type="RefSeq" id="WP_317833791.1">
    <property type="nucleotide sequence ID" value="NZ_CP136920.1"/>
</dbReference>
<dbReference type="PANTHER" id="PTHR23088">
    <property type="entry name" value="NITRILASE-RELATED"/>
    <property type="match status" value="1"/>
</dbReference>
<dbReference type="InterPro" id="IPR003010">
    <property type="entry name" value="C-N_Hydrolase"/>
</dbReference>
<dbReference type="InterPro" id="IPR036526">
    <property type="entry name" value="C-N_Hydrolase_sf"/>
</dbReference>
<accession>A0AAQ3QV96</accession>
<name>A0AAQ3QV96_9BACT</name>
<feature type="domain" description="CN hydrolase" evidence="1">
    <location>
        <begin position="16"/>
        <end position="273"/>
    </location>
</feature>
<keyword evidence="2" id="KW-0378">Hydrolase</keyword>
<dbReference type="EMBL" id="CP136920">
    <property type="protein sequence ID" value="WOO41328.1"/>
    <property type="molecule type" value="Genomic_DNA"/>
</dbReference>
<dbReference type="Gene3D" id="3.60.110.10">
    <property type="entry name" value="Carbon-nitrogen hydrolase"/>
    <property type="match status" value="1"/>
</dbReference>
<evidence type="ECO:0000313" key="2">
    <source>
        <dbReference type="EMBL" id="WOO41328.1"/>
    </source>
</evidence>
<dbReference type="AlphaFoldDB" id="A0AAQ3QV96"/>
<dbReference type="GO" id="GO:0016787">
    <property type="term" value="F:hydrolase activity"/>
    <property type="evidence" value="ECO:0007669"/>
    <property type="project" value="UniProtKB-KW"/>
</dbReference>
<evidence type="ECO:0000313" key="3">
    <source>
        <dbReference type="Proteomes" id="UP001304300"/>
    </source>
</evidence>
<reference evidence="2 3" key="1">
    <citation type="submission" date="2023-10" db="EMBL/GenBank/DDBJ databases">
        <title>Rubellicoccus peritrichatus gen. nov., sp. nov., isolated from an algae of coral reef tank.</title>
        <authorList>
            <person name="Luo J."/>
        </authorList>
    </citation>
    <scope>NUCLEOTIDE SEQUENCE [LARGE SCALE GENOMIC DNA]</scope>
    <source>
        <strain evidence="2 3">CR14</strain>
    </source>
</reference>
<dbReference type="Pfam" id="PF00795">
    <property type="entry name" value="CN_hydrolase"/>
    <property type="match status" value="1"/>
</dbReference>
<dbReference type="SUPFAM" id="SSF56317">
    <property type="entry name" value="Carbon-nitrogen hydrolase"/>
    <property type="match status" value="1"/>
</dbReference>
<dbReference type="CDD" id="cd07574">
    <property type="entry name" value="nitrilase_Rim1_like"/>
    <property type="match status" value="1"/>
</dbReference>
<gene>
    <name evidence="2" type="ORF">RZN69_22135</name>
</gene>
<organism evidence="2 3">
    <name type="scientific">Rubellicoccus peritrichatus</name>
    <dbReference type="NCBI Taxonomy" id="3080537"/>
    <lineage>
        <taxon>Bacteria</taxon>
        <taxon>Pseudomonadati</taxon>
        <taxon>Verrucomicrobiota</taxon>
        <taxon>Opitutia</taxon>
        <taxon>Puniceicoccales</taxon>
        <taxon>Cerasicoccaceae</taxon>
        <taxon>Rubellicoccus</taxon>
    </lineage>
</organism>
<dbReference type="PANTHER" id="PTHR23088:SF50">
    <property type="entry name" value="HYDROLASE YHCX"/>
    <property type="match status" value="1"/>
</dbReference>